<dbReference type="GeneID" id="105907430"/>
<dbReference type="SMART" id="SM00195">
    <property type="entry name" value="DSPc"/>
    <property type="match status" value="1"/>
</dbReference>
<accession>A0A6P3W6U6</accession>
<protein>
    <submittedName>
        <fullName evidence="4">Serine/threonine/tyrosine-interacting-like protein 1</fullName>
    </submittedName>
</protein>
<dbReference type="Gene3D" id="3.90.190.10">
    <property type="entry name" value="Protein tyrosine phosphatase superfamily"/>
    <property type="match status" value="1"/>
</dbReference>
<evidence type="ECO:0000259" key="1">
    <source>
        <dbReference type="PROSITE" id="PS50054"/>
    </source>
</evidence>
<dbReference type="InterPro" id="IPR000340">
    <property type="entry name" value="Dual-sp_phosphatase_cat-dom"/>
</dbReference>
<dbReference type="InterPro" id="IPR020422">
    <property type="entry name" value="TYR_PHOSPHATASE_DUAL_dom"/>
</dbReference>
<evidence type="ECO:0000259" key="2">
    <source>
        <dbReference type="PROSITE" id="PS50206"/>
    </source>
</evidence>
<dbReference type="AlphaFoldDB" id="A0A6P3W6U6"/>
<dbReference type="GO" id="GO:0062030">
    <property type="term" value="P:negative regulation of stress granule assembly"/>
    <property type="evidence" value="ECO:0007669"/>
    <property type="project" value="TreeGrafter"/>
</dbReference>
<feature type="domain" description="Rhodanese" evidence="2">
    <location>
        <begin position="70"/>
        <end position="163"/>
    </location>
</feature>
<dbReference type="PANTHER" id="PTHR46659:SF1">
    <property type="entry name" value="SERINE_THREONINE_TYROSINE-INTERACTING-LIKE PROTEIN 1"/>
    <property type="match status" value="1"/>
</dbReference>
<evidence type="ECO:0000313" key="4">
    <source>
        <dbReference type="RefSeq" id="XP_012691204.2"/>
    </source>
</evidence>
<sequence length="334" mass="37625">MALLVEESWSRFHGYQCIQTTCGTLRWQIPYSRKQAQEAMAAVVLCEPSQLYNILNQRVRVPRIAECNYLCLIDARTEGQYNSGHIITAKHAKWDSGGNFVLPLNVEVEGMRYIIVYDGDSSSLSGSGPAHKCIETLAKSSLYPVHLLSRGYECFSGLYPFFRAQDVLYTIKELESLTIYPVEILPGQLYMGDYKQATTDFIIKDLNVSAFVNVADQDSILFEKGHRTILDIRVADSTQANLYSSLEKISIFVGLRLKAGTTVMIFSSHGISRCSAVAIAVLIGHLKYSLKEAWDHVLQCKTNMRPNRAFVQQLSDWELQSLGQRITDISEPNY</sequence>
<dbReference type="SUPFAM" id="SSF52821">
    <property type="entry name" value="Rhodanese/Cell cycle control phosphatase"/>
    <property type="match status" value="1"/>
</dbReference>
<dbReference type="InterPro" id="IPR036873">
    <property type="entry name" value="Rhodanese-like_dom_sf"/>
</dbReference>
<keyword evidence="3" id="KW-1185">Reference proteome</keyword>
<dbReference type="KEGG" id="char:105907430"/>
<dbReference type="RefSeq" id="XP_012691204.2">
    <property type="nucleotide sequence ID" value="XM_012835750.3"/>
</dbReference>
<dbReference type="OrthoDB" id="10252009at2759"/>
<dbReference type="PROSITE" id="PS50206">
    <property type="entry name" value="RHODANESE_3"/>
    <property type="match status" value="1"/>
</dbReference>
<dbReference type="CTD" id="51657"/>
<dbReference type="InterPro" id="IPR053272">
    <property type="entry name" value="STY_interacting-like"/>
</dbReference>
<dbReference type="Proteomes" id="UP000515152">
    <property type="component" value="Chromosome 8"/>
</dbReference>
<gene>
    <name evidence="4" type="primary">styxl1</name>
</gene>
<dbReference type="PANTHER" id="PTHR46659">
    <property type="entry name" value="SERINE/THREONINE/TYROSINE-INTERACTING-LIKE PROTEIN 1"/>
    <property type="match status" value="1"/>
</dbReference>
<dbReference type="GO" id="GO:0001691">
    <property type="term" value="F:pseudophosphatase activity"/>
    <property type="evidence" value="ECO:0007669"/>
    <property type="project" value="TreeGrafter"/>
</dbReference>
<proteinExistence type="predicted"/>
<dbReference type="Pfam" id="PF00782">
    <property type="entry name" value="DSPc"/>
    <property type="match status" value="1"/>
</dbReference>
<dbReference type="PROSITE" id="PS50054">
    <property type="entry name" value="TYR_PHOSPHATASE_DUAL"/>
    <property type="match status" value="1"/>
</dbReference>
<organism evidence="3 4">
    <name type="scientific">Clupea harengus</name>
    <name type="common">Atlantic herring</name>
    <dbReference type="NCBI Taxonomy" id="7950"/>
    <lineage>
        <taxon>Eukaryota</taxon>
        <taxon>Metazoa</taxon>
        <taxon>Chordata</taxon>
        <taxon>Craniata</taxon>
        <taxon>Vertebrata</taxon>
        <taxon>Euteleostomi</taxon>
        <taxon>Actinopterygii</taxon>
        <taxon>Neopterygii</taxon>
        <taxon>Teleostei</taxon>
        <taxon>Clupei</taxon>
        <taxon>Clupeiformes</taxon>
        <taxon>Clupeoidei</taxon>
        <taxon>Clupeidae</taxon>
        <taxon>Clupea</taxon>
    </lineage>
</organism>
<dbReference type="InterPro" id="IPR029021">
    <property type="entry name" value="Prot-tyrosine_phosphatase-like"/>
</dbReference>
<dbReference type="SUPFAM" id="SSF52799">
    <property type="entry name" value="(Phosphotyrosine protein) phosphatases II"/>
    <property type="match status" value="1"/>
</dbReference>
<reference evidence="4" key="1">
    <citation type="submission" date="2025-08" db="UniProtKB">
        <authorList>
            <consortium name="RefSeq"/>
        </authorList>
    </citation>
    <scope>IDENTIFICATION</scope>
</reference>
<evidence type="ECO:0000313" key="3">
    <source>
        <dbReference type="Proteomes" id="UP000515152"/>
    </source>
</evidence>
<dbReference type="GO" id="GO:2001244">
    <property type="term" value="P:positive regulation of intrinsic apoptotic signaling pathway"/>
    <property type="evidence" value="ECO:0007669"/>
    <property type="project" value="TreeGrafter"/>
</dbReference>
<dbReference type="GO" id="GO:0004864">
    <property type="term" value="F:protein phosphatase inhibitor activity"/>
    <property type="evidence" value="ECO:0007669"/>
    <property type="project" value="TreeGrafter"/>
</dbReference>
<dbReference type="Pfam" id="PF00581">
    <property type="entry name" value="Rhodanese"/>
    <property type="match status" value="1"/>
</dbReference>
<dbReference type="InterPro" id="IPR001763">
    <property type="entry name" value="Rhodanese-like_dom"/>
</dbReference>
<feature type="domain" description="Tyrosine-protein phosphatase" evidence="1">
    <location>
        <begin position="180"/>
        <end position="323"/>
    </location>
</feature>
<dbReference type="GO" id="GO:0005739">
    <property type="term" value="C:mitochondrion"/>
    <property type="evidence" value="ECO:0007669"/>
    <property type="project" value="TreeGrafter"/>
</dbReference>
<name>A0A6P3W6U6_CLUHA</name>
<dbReference type="GO" id="GO:0019903">
    <property type="term" value="F:protein phosphatase binding"/>
    <property type="evidence" value="ECO:0007669"/>
    <property type="project" value="TreeGrafter"/>
</dbReference>